<accession>A0A819X3D8</accession>
<dbReference type="Proteomes" id="UP000663881">
    <property type="component" value="Unassembled WGS sequence"/>
</dbReference>
<dbReference type="EMBL" id="CAJOAY010006288">
    <property type="protein sequence ID" value="CAF4135926.1"/>
    <property type="molecule type" value="Genomic_DNA"/>
</dbReference>
<protein>
    <submittedName>
        <fullName evidence="1">Uncharacterized protein</fullName>
    </submittedName>
</protein>
<sequence>NKQSVTLEHLQNSAQPNNDHVVCGGLRCEKCHGCRDWKNTATGTCKYVCRGGIFGCFGLDPLHGYNNNIPRCFCKPNKK</sequence>
<name>A0A819X3D8_9BILA</name>
<evidence type="ECO:0000313" key="2">
    <source>
        <dbReference type="EMBL" id="CAF4219968.1"/>
    </source>
</evidence>
<proteinExistence type="predicted"/>
<feature type="non-terminal residue" evidence="1">
    <location>
        <position position="1"/>
    </location>
</feature>
<dbReference type="AlphaFoldDB" id="A0A819X3D8"/>
<reference evidence="1" key="1">
    <citation type="submission" date="2021-02" db="EMBL/GenBank/DDBJ databases">
        <authorList>
            <person name="Nowell W R."/>
        </authorList>
    </citation>
    <scope>NUCLEOTIDE SEQUENCE</scope>
</reference>
<organism evidence="1 3">
    <name type="scientific">Adineta steineri</name>
    <dbReference type="NCBI Taxonomy" id="433720"/>
    <lineage>
        <taxon>Eukaryota</taxon>
        <taxon>Metazoa</taxon>
        <taxon>Spiralia</taxon>
        <taxon>Gnathifera</taxon>
        <taxon>Rotifera</taxon>
        <taxon>Eurotatoria</taxon>
        <taxon>Bdelloidea</taxon>
        <taxon>Adinetida</taxon>
        <taxon>Adinetidae</taxon>
        <taxon>Adineta</taxon>
    </lineage>
</organism>
<gene>
    <name evidence="2" type="ORF">KXQ929_LOCUS41140</name>
    <name evidence="1" type="ORF">OKA104_LOCUS37493</name>
</gene>
<dbReference type="Proteomes" id="UP000663868">
    <property type="component" value="Unassembled WGS sequence"/>
</dbReference>
<dbReference type="EMBL" id="CAJOBB010009032">
    <property type="protein sequence ID" value="CAF4219968.1"/>
    <property type="molecule type" value="Genomic_DNA"/>
</dbReference>
<evidence type="ECO:0000313" key="1">
    <source>
        <dbReference type="EMBL" id="CAF4135926.1"/>
    </source>
</evidence>
<comment type="caution">
    <text evidence="1">The sequence shown here is derived from an EMBL/GenBank/DDBJ whole genome shotgun (WGS) entry which is preliminary data.</text>
</comment>
<evidence type="ECO:0000313" key="3">
    <source>
        <dbReference type="Proteomes" id="UP000663881"/>
    </source>
</evidence>